<sequence length="57" mass="6464">MPTLTRFLMILFISFVILFSIMIALVIFVKPVTVDMYVDVPLDSLNLSSKVDQGNEK</sequence>
<evidence type="ECO:0000313" key="2">
    <source>
        <dbReference type="EMBL" id="GAA4658064.1"/>
    </source>
</evidence>
<feature type="transmembrane region" description="Helical" evidence="1">
    <location>
        <begin position="7"/>
        <end position="29"/>
    </location>
</feature>
<proteinExistence type="predicted"/>
<dbReference type="EMBL" id="BAABJA010000001">
    <property type="protein sequence ID" value="GAA4658064.1"/>
    <property type="molecule type" value="Genomic_DNA"/>
</dbReference>
<evidence type="ECO:0000256" key="1">
    <source>
        <dbReference type="SAM" id="Phobius"/>
    </source>
</evidence>
<comment type="caution">
    <text evidence="2">The sequence shown here is derived from an EMBL/GenBank/DDBJ whole genome shotgun (WGS) entry which is preliminary data.</text>
</comment>
<keyword evidence="1" id="KW-0812">Transmembrane</keyword>
<dbReference type="RefSeq" id="WP_345118207.1">
    <property type="nucleotide sequence ID" value="NZ_BAABJA010000001.1"/>
</dbReference>
<name>A0ABP8VAK2_9HYPH</name>
<protein>
    <submittedName>
        <fullName evidence="2">Uncharacterized protein</fullName>
    </submittedName>
</protein>
<organism evidence="2 3">
    <name type="scientific">Bartonella pachyuromydis</name>
    <dbReference type="NCBI Taxonomy" id="931097"/>
    <lineage>
        <taxon>Bacteria</taxon>
        <taxon>Pseudomonadati</taxon>
        <taxon>Pseudomonadota</taxon>
        <taxon>Alphaproteobacteria</taxon>
        <taxon>Hyphomicrobiales</taxon>
        <taxon>Bartonellaceae</taxon>
        <taxon>Bartonella</taxon>
    </lineage>
</organism>
<reference evidence="3" key="1">
    <citation type="journal article" date="2019" name="Int. J. Syst. Evol. Microbiol.">
        <title>The Global Catalogue of Microorganisms (GCM) 10K type strain sequencing project: providing services to taxonomists for standard genome sequencing and annotation.</title>
        <authorList>
            <consortium name="The Broad Institute Genomics Platform"/>
            <consortium name="The Broad Institute Genome Sequencing Center for Infectious Disease"/>
            <person name="Wu L."/>
            <person name="Ma J."/>
        </authorList>
    </citation>
    <scope>NUCLEOTIDE SEQUENCE [LARGE SCALE GENOMIC DNA]</scope>
    <source>
        <strain evidence="3">JCM 17714</strain>
    </source>
</reference>
<accession>A0ABP8VAK2</accession>
<keyword evidence="1" id="KW-0472">Membrane</keyword>
<dbReference type="Proteomes" id="UP001501699">
    <property type="component" value="Unassembled WGS sequence"/>
</dbReference>
<evidence type="ECO:0000313" key="3">
    <source>
        <dbReference type="Proteomes" id="UP001501699"/>
    </source>
</evidence>
<gene>
    <name evidence="2" type="ORF">GCM10023262_01690</name>
</gene>
<keyword evidence="1" id="KW-1133">Transmembrane helix</keyword>
<keyword evidence="3" id="KW-1185">Reference proteome</keyword>